<evidence type="ECO:0008006" key="4">
    <source>
        <dbReference type="Google" id="ProtNLM"/>
    </source>
</evidence>
<evidence type="ECO:0000256" key="1">
    <source>
        <dbReference type="SAM" id="MobiDB-lite"/>
    </source>
</evidence>
<dbReference type="EMBL" id="ML211125">
    <property type="protein sequence ID" value="TFK88125.1"/>
    <property type="molecule type" value="Genomic_DNA"/>
</dbReference>
<evidence type="ECO:0000313" key="2">
    <source>
        <dbReference type="EMBL" id="TFK88125.1"/>
    </source>
</evidence>
<accession>A0A5C3PEE3</accession>
<reference evidence="2 3" key="1">
    <citation type="journal article" date="2019" name="Nat. Ecol. Evol.">
        <title>Megaphylogeny resolves global patterns of mushroom evolution.</title>
        <authorList>
            <person name="Varga T."/>
            <person name="Krizsan K."/>
            <person name="Foldi C."/>
            <person name="Dima B."/>
            <person name="Sanchez-Garcia M."/>
            <person name="Sanchez-Ramirez S."/>
            <person name="Szollosi G.J."/>
            <person name="Szarkandi J.G."/>
            <person name="Papp V."/>
            <person name="Albert L."/>
            <person name="Andreopoulos W."/>
            <person name="Angelini C."/>
            <person name="Antonin V."/>
            <person name="Barry K.W."/>
            <person name="Bougher N.L."/>
            <person name="Buchanan P."/>
            <person name="Buyck B."/>
            <person name="Bense V."/>
            <person name="Catcheside P."/>
            <person name="Chovatia M."/>
            <person name="Cooper J."/>
            <person name="Damon W."/>
            <person name="Desjardin D."/>
            <person name="Finy P."/>
            <person name="Geml J."/>
            <person name="Haridas S."/>
            <person name="Hughes K."/>
            <person name="Justo A."/>
            <person name="Karasinski D."/>
            <person name="Kautmanova I."/>
            <person name="Kiss B."/>
            <person name="Kocsube S."/>
            <person name="Kotiranta H."/>
            <person name="LaButti K.M."/>
            <person name="Lechner B.E."/>
            <person name="Liimatainen K."/>
            <person name="Lipzen A."/>
            <person name="Lukacs Z."/>
            <person name="Mihaltcheva S."/>
            <person name="Morgado L.N."/>
            <person name="Niskanen T."/>
            <person name="Noordeloos M.E."/>
            <person name="Ohm R.A."/>
            <person name="Ortiz-Santana B."/>
            <person name="Ovrebo C."/>
            <person name="Racz N."/>
            <person name="Riley R."/>
            <person name="Savchenko A."/>
            <person name="Shiryaev A."/>
            <person name="Soop K."/>
            <person name="Spirin V."/>
            <person name="Szebenyi C."/>
            <person name="Tomsovsky M."/>
            <person name="Tulloss R.E."/>
            <person name="Uehling J."/>
            <person name="Grigoriev I.V."/>
            <person name="Vagvolgyi C."/>
            <person name="Papp T."/>
            <person name="Martin F.M."/>
            <person name="Miettinen O."/>
            <person name="Hibbett D.S."/>
            <person name="Nagy L.G."/>
        </authorList>
    </citation>
    <scope>NUCLEOTIDE SEQUENCE [LARGE SCALE GENOMIC DNA]</scope>
    <source>
        <strain evidence="2 3">HHB13444</strain>
    </source>
</reference>
<gene>
    <name evidence="2" type="ORF">K466DRAFT_489580</name>
</gene>
<dbReference type="Proteomes" id="UP000308197">
    <property type="component" value="Unassembled WGS sequence"/>
</dbReference>
<name>A0A5C3PEE3_9APHY</name>
<feature type="region of interest" description="Disordered" evidence="1">
    <location>
        <begin position="1"/>
        <end position="23"/>
    </location>
</feature>
<organism evidence="2 3">
    <name type="scientific">Polyporus arcularius HHB13444</name>
    <dbReference type="NCBI Taxonomy" id="1314778"/>
    <lineage>
        <taxon>Eukaryota</taxon>
        <taxon>Fungi</taxon>
        <taxon>Dikarya</taxon>
        <taxon>Basidiomycota</taxon>
        <taxon>Agaricomycotina</taxon>
        <taxon>Agaricomycetes</taxon>
        <taxon>Polyporales</taxon>
        <taxon>Polyporaceae</taxon>
        <taxon>Polyporus</taxon>
    </lineage>
</organism>
<dbReference type="InParanoid" id="A0A5C3PEE3"/>
<evidence type="ECO:0000313" key="3">
    <source>
        <dbReference type="Proteomes" id="UP000308197"/>
    </source>
</evidence>
<keyword evidence="3" id="KW-1185">Reference proteome</keyword>
<dbReference type="InterPro" id="IPR011333">
    <property type="entry name" value="SKP1/BTB/POZ_sf"/>
</dbReference>
<sequence length="356" mass="39217">MSTRVTRKRARPDAGPDEGQPEKTITDVAVDDAASIALALSRDTEFWFDDGTIILDSGDVEFRVYRGHLASHSPVLKEMFAKPHGSRSVPAGDGSESVICPYIRLSDSPQELRHVLRVFMAGSGKSGYVNCDCTIHMISAYIRLGQKYQMTSLYEEALQFLRNFFSDDFNVWDSSYDWVSSGWEDIHAIGVVNLARLTGASSILPTALLVCVAAPDINVVHGFPRGDGSQENLTLDDLGLCYCAISTLREGSVAAIMNTFSAVPPSPDCKSSNICKARLASALQGLRPLDLIRDNPFISYDEIKSDKDLGLCRRCLKMIAEKNDKERRSVWNRLPELLGIKIPGWGEAAQRPVPSE</sequence>
<feature type="compositionally biased region" description="Basic residues" evidence="1">
    <location>
        <begin position="1"/>
        <end position="10"/>
    </location>
</feature>
<dbReference type="SUPFAM" id="SSF54695">
    <property type="entry name" value="POZ domain"/>
    <property type="match status" value="1"/>
</dbReference>
<dbReference type="AlphaFoldDB" id="A0A5C3PEE3"/>
<proteinExistence type="predicted"/>
<dbReference type="Gene3D" id="3.30.710.10">
    <property type="entry name" value="Potassium Channel Kv1.1, Chain A"/>
    <property type="match status" value="1"/>
</dbReference>
<protein>
    <recommendedName>
        <fullName evidence="4">BTB domain-containing protein</fullName>
    </recommendedName>
</protein>